<gene>
    <name evidence="9" type="ORF">PTTG_29889</name>
</gene>
<evidence type="ECO:0000256" key="4">
    <source>
        <dbReference type="ARBA" id="ARBA00022722"/>
    </source>
</evidence>
<evidence type="ECO:0000313" key="11">
    <source>
        <dbReference type="Proteomes" id="UP000005240"/>
    </source>
</evidence>
<dbReference type="EMBL" id="ADAS02001102">
    <property type="protein sequence ID" value="OAV86469.1"/>
    <property type="molecule type" value="Genomic_DNA"/>
</dbReference>
<dbReference type="InterPro" id="IPR027806">
    <property type="entry name" value="HARBI1_dom"/>
</dbReference>
<dbReference type="VEuPathDB" id="FungiDB:PTTG_29889"/>
<dbReference type="AlphaFoldDB" id="A0A180G209"/>
<dbReference type="EnsemblFungi" id="PTTG_29889-t43_1">
    <property type="protein sequence ID" value="PTTG_29889-t43_1-p1"/>
    <property type="gene ID" value="PTTG_29889"/>
</dbReference>
<reference evidence="9" key="1">
    <citation type="submission" date="2009-11" db="EMBL/GenBank/DDBJ databases">
        <authorList>
            <consortium name="The Broad Institute Genome Sequencing Platform"/>
            <person name="Ward D."/>
            <person name="Feldgarden M."/>
            <person name="Earl A."/>
            <person name="Young S.K."/>
            <person name="Zeng Q."/>
            <person name="Koehrsen M."/>
            <person name="Alvarado L."/>
            <person name="Berlin A."/>
            <person name="Bochicchio J."/>
            <person name="Borenstein D."/>
            <person name="Chapman S.B."/>
            <person name="Chen Z."/>
            <person name="Engels R."/>
            <person name="Freedman E."/>
            <person name="Gellesch M."/>
            <person name="Goldberg J."/>
            <person name="Griggs A."/>
            <person name="Gujja S."/>
            <person name="Heilman E."/>
            <person name="Heiman D."/>
            <person name="Hepburn T."/>
            <person name="Howarth C."/>
            <person name="Jen D."/>
            <person name="Larson L."/>
            <person name="Lewis B."/>
            <person name="Mehta T."/>
            <person name="Park D."/>
            <person name="Pearson M."/>
            <person name="Roberts A."/>
            <person name="Saif S."/>
            <person name="Shea T."/>
            <person name="Shenoy N."/>
            <person name="Sisk P."/>
            <person name="Stolte C."/>
            <person name="Sykes S."/>
            <person name="Thomson T."/>
            <person name="Walk T."/>
            <person name="White J."/>
            <person name="Yandava C."/>
            <person name="Izard J."/>
            <person name="Baranova O.V."/>
            <person name="Blanton J.M."/>
            <person name="Tanner A.C."/>
            <person name="Dewhirst F.E."/>
            <person name="Haas B."/>
            <person name="Nusbaum C."/>
            <person name="Birren B."/>
        </authorList>
    </citation>
    <scope>NUCLEOTIDE SEQUENCE [LARGE SCALE GENOMIC DNA]</scope>
    <source>
        <strain evidence="9">1-1 BBBD Race 1</strain>
    </source>
</reference>
<dbReference type="STRING" id="630390.A0A180G209"/>
<keyword evidence="11" id="KW-1185">Reference proteome</keyword>
<proteinExistence type="inferred from homology"/>
<protein>
    <submittedName>
        <fullName evidence="10">DDE Tnp4 domain-containing protein</fullName>
    </submittedName>
</protein>
<reference evidence="9" key="2">
    <citation type="submission" date="2016-05" db="EMBL/GenBank/DDBJ databases">
        <title>Comparative analysis highlights variable genome content of wheat rusts and divergence of the mating loci.</title>
        <authorList>
            <person name="Cuomo C.A."/>
            <person name="Bakkeren G."/>
            <person name="Szabo L."/>
            <person name="Khalil H."/>
            <person name="Joly D."/>
            <person name="Goldberg J."/>
            <person name="Young S."/>
            <person name="Zeng Q."/>
            <person name="Fellers J."/>
        </authorList>
    </citation>
    <scope>NUCLEOTIDE SEQUENCE [LARGE SCALE GENOMIC DNA]</scope>
    <source>
        <strain evidence="9">1-1 BBBD Race 1</strain>
    </source>
</reference>
<evidence type="ECO:0000256" key="3">
    <source>
        <dbReference type="ARBA" id="ARBA00006958"/>
    </source>
</evidence>
<keyword evidence="6" id="KW-0378">Hydrolase</keyword>
<dbReference type="GO" id="GO:0004518">
    <property type="term" value="F:nuclease activity"/>
    <property type="evidence" value="ECO:0007669"/>
    <property type="project" value="UniProtKB-KW"/>
</dbReference>
<reference evidence="10 11" key="3">
    <citation type="journal article" date="2017" name="G3 (Bethesda)">
        <title>Comparative analysis highlights variable genome content of wheat rusts and divergence of the mating loci.</title>
        <authorList>
            <person name="Cuomo C.A."/>
            <person name="Bakkeren G."/>
            <person name="Khalil H.B."/>
            <person name="Panwar V."/>
            <person name="Joly D."/>
            <person name="Linning R."/>
            <person name="Sakthikumar S."/>
            <person name="Song X."/>
            <person name="Adiconis X."/>
            <person name="Fan L."/>
            <person name="Goldberg J.M."/>
            <person name="Levin J.Z."/>
            <person name="Young S."/>
            <person name="Zeng Q."/>
            <person name="Anikster Y."/>
            <person name="Bruce M."/>
            <person name="Wang M."/>
            <person name="Yin C."/>
            <person name="McCallum B."/>
            <person name="Szabo L.J."/>
            <person name="Hulbert S."/>
            <person name="Chen X."/>
            <person name="Fellers J.P."/>
        </authorList>
    </citation>
    <scope>NUCLEOTIDE SEQUENCE</scope>
    <source>
        <strain evidence="10">isolate 1-1 / race 1 (BBBD)</strain>
        <strain evidence="11">Isolate 1-1 / race 1 (BBBD)</strain>
    </source>
</reference>
<evidence type="ECO:0000256" key="2">
    <source>
        <dbReference type="ARBA" id="ARBA00004123"/>
    </source>
</evidence>
<comment type="cofactor">
    <cofactor evidence="1">
        <name>a divalent metal cation</name>
        <dbReference type="ChEBI" id="CHEBI:60240"/>
    </cofactor>
</comment>
<organism evidence="9">
    <name type="scientific">Puccinia triticina (isolate 1-1 / race 1 (BBBD))</name>
    <name type="common">Brown leaf rust fungus</name>
    <dbReference type="NCBI Taxonomy" id="630390"/>
    <lineage>
        <taxon>Eukaryota</taxon>
        <taxon>Fungi</taxon>
        <taxon>Dikarya</taxon>
        <taxon>Basidiomycota</taxon>
        <taxon>Pucciniomycotina</taxon>
        <taxon>Pucciniomycetes</taxon>
        <taxon>Pucciniales</taxon>
        <taxon>Pucciniaceae</taxon>
        <taxon>Puccinia</taxon>
    </lineage>
</organism>
<sequence>MLPPYLDPTPVHIYALWHLDQHEENAPNTVYVRARRHAFKRPDLWEPWNDDRIPPVRFVEYFRMSLDGFRWLSDQLRPQLQQDPLQQGDPLSVEAQVAVGLYRLGHGATYVNIGHVFNIGKETADKALGRFVKAVLRVLSNRSVSWPAFDKPKQWASIKDSFERLHGILDLVGAIDGTHIPLAVPPHNEWKGYINRKSWASIVFQCVVDGDSNFCNVSGGGPGSMHDTQVFRRSWLGHSLLGYGPPMIPAEAMLIGDAGYPEHVPILVPYPSVATQENEDFN</sequence>
<dbReference type="GO" id="GO:0046872">
    <property type="term" value="F:metal ion binding"/>
    <property type="evidence" value="ECO:0007669"/>
    <property type="project" value="UniProtKB-KW"/>
</dbReference>
<dbReference type="GO" id="GO:0005634">
    <property type="term" value="C:nucleus"/>
    <property type="evidence" value="ECO:0007669"/>
    <property type="project" value="UniProtKB-SubCell"/>
</dbReference>
<dbReference type="OrthoDB" id="2505410at2759"/>
<dbReference type="PANTHER" id="PTHR22930">
    <property type="match status" value="1"/>
</dbReference>
<evidence type="ECO:0000256" key="6">
    <source>
        <dbReference type="ARBA" id="ARBA00022801"/>
    </source>
</evidence>
<comment type="similarity">
    <text evidence="3">Belongs to the HARBI1 family.</text>
</comment>
<reference evidence="10" key="4">
    <citation type="submission" date="2025-05" db="UniProtKB">
        <authorList>
            <consortium name="EnsemblFungi"/>
        </authorList>
    </citation>
    <scope>IDENTIFICATION</scope>
    <source>
        <strain evidence="10">isolate 1-1 / race 1 (BBBD)</strain>
    </source>
</reference>
<evidence type="ECO:0000256" key="1">
    <source>
        <dbReference type="ARBA" id="ARBA00001968"/>
    </source>
</evidence>
<evidence type="ECO:0000256" key="5">
    <source>
        <dbReference type="ARBA" id="ARBA00022723"/>
    </source>
</evidence>
<keyword evidence="4" id="KW-0540">Nuclease</keyword>
<evidence type="ECO:0000259" key="8">
    <source>
        <dbReference type="Pfam" id="PF13359"/>
    </source>
</evidence>
<dbReference type="InterPro" id="IPR045249">
    <property type="entry name" value="HARBI1-like"/>
</dbReference>
<keyword evidence="7" id="KW-0539">Nucleus</keyword>
<evidence type="ECO:0000313" key="9">
    <source>
        <dbReference type="EMBL" id="OAV86469.1"/>
    </source>
</evidence>
<keyword evidence="5" id="KW-0479">Metal-binding</keyword>
<dbReference type="Proteomes" id="UP000005240">
    <property type="component" value="Unassembled WGS sequence"/>
</dbReference>
<dbReference type="GO" id="GO:0016787">
    <property type="term" value="F:hydrolase activity"/>
    <property type="evidence" value="ECO:0007669"/>
    <property type="project" value="UniProtKB-KW"/>
</dbReference>
<feature type="domain" description="DDE Tnp4" evidence="8">
    <location>
        <begin position="175"/>
        <end position="272"/>
    </location>
</feature>
<evidence type="ECO:0000256" key="7">
    <source>
        <dbReference type="ARBA" id="ARBA00023242"/>
    </source>
</evidence>
<comment type="subcellular location">
    <subcellularLocation>
        <location evidence="2">Nucleus</location>
    </subcellularLocation>
</comment>
<dbReference type="PANTHER" id="PTHR22930:SF85">
    <property type="entry name" value="GH03217P-RELATED"/>
    <property type="match status" value="1"/>
</dbReference>
<dbReference type="Pfam" id="PF13359">
    <property type="entry name" value="DDE_Tnp_4"/>
    <property type="match status" value="1"/>
</dbReference>
<accession>A0A180G209</accession>
<name>A0A180G209_PUCT1</name>
<evidence type="ECO:0000313" key="10">
    <source>
        <dbReference type="EnsemblFungi" id="PTTG_29889-t43_1-p1"/>
    </source>
</evidence>